<keyword evidence="4" id="KW-1185">Reference proteome</keyword>
<dbReference type="InterPro" id="IPR032852">
    <property type="entry name" value="ALKBH2"/>
</dbReference>
<evidence type="ECO:0000313" key="4">
    <source>
        <dbReference type="Proteomes" id="UP001149165"/>
    </source>
</evidence>
<feature type="region of interest" description="Disordered" evidence="1">
    <location>
        <begin position="1"/>
        <end position="47"/>
    </location>
</feature>
<dbReference type="InterPro" id="IPR027450">
    <property type="entry name" value="AlkB-like"/>
</dbReference>
<name>A0A9W9FUI0_9EURO</name>
<dbReference type="Proteomes" id="UP001149165">
    <property type="component" value="Unassembled WGS sequence"/>
</dbReference>
<reference evidence="3" key="2">
    <citation type="journal article" date="2023" name="IMA Fungus">
        <title>Comparative genomic study of the Penicillium genus elucidates a diverse pangenome and 15 lateral gene transfer events.</title>
        <authorList>
            <person name="Petersen C."/>
            <person name="Sorensen T."/>
            <person name="Nielsen M.R."/>
            <person name="Sondergaard T.E."/>
            <person name="Sorensen J.L."/>
            <person name="Fitzpatrick D.A."/>
            <person name="Frisvad J.C."/>
            <person name="Nielsen K.L."/>
        </authorList>
    </citation>
    <scope>NUCLEOTIDE SEQUENCE</scope>
    <source>
        <strain evidence="3">IBT 30069</strain>
    </source>
</reference>
<dbReference type="PANTHER" id="PTHR31573:SF4">
    <property type="entry name" value="FE2OG DIOXYGENASE DOMAIN-CONTAINING PROTEIN"/>
    <property type="match status" value="1"/>
</dbReference>
<dbReference type="EMBL" id="JAPQKH010000003">
    <property type="protein sequence ID" value="KAJ5106355.1"/>
    <property type="molecule type" value="Genomic_DNA"/>
</dbReference>
<accession>A0A9W9FUI0</accession>
<evidence type="ECO:0000259" key="2">
    <source>
        <dbReference type="Pfam" id="PF13532"/>
    </source>
</evidence>
<proteinExistence type="predicted"/>
<evidence type="ECO:0000313" key="3">
    <source>
        <dbReference type="EMBL" id="KAJ5106355.1"/>
    </source>
</evidence>
<dbReference type="GO" id="GO:0008198">
    <property type="term" value="F:ferrous iron binding"/>
    <property type="evidence" value="ECO:0007669"/>
    <property type="project" value="TreeGrafter"/>
</dbReference>
<dbReference type="GO" id="GO:0006307">
    <property type="term" value="P:DNA alkylation repair"/>
    <property type="evidence" value="ECO:0007669"/>
    <property type="project" value="TreeGrafter"/>
</dbReference>
<dbReference type="Gene3D" id="2.60.120.590">
    <property type="entry name" value="Alpha-ketoglutarate-dependent dioxygenase AlkB-like"/>
    <property type="match status" value="1"/>
</dbReference>
<dbReference type="SUPFAM" id="SSF51197">
    <property type="entry name" value="Clavaminate synthase-like"/>
    <property type="match status" value="1"/>
</dbReference>
<dbReference type="AlphaFoldDB" id="A0A9W9FUI0"/>
<comment type="caution">
    <text evidence="3">The sequence shown here is derived from an EMBL/GenBank/DDBJ whole genome shotgun (WGS) entry which is preliminary data.</text>
</comment>
<dbReference type="PANTHER" id="PTHR31573">
    <property type="entry name" value="ALPHA-KETOGLUTARATE-DEPENDENT DIOXYGENASE ALKB HOMOLOG 2"/>
    <property type="match status" value="1"/>
</dbReference>
<organism evidence="3 4">
    <name type="scientific">Penicillium angulare</name>
    <dbReference type="NCBI Taxonomy" id="116970"/>
    <lineage>
        <taxon>Eukaryota</taxon>
        <taxon>Fungi</taxon>
        <taxon>Dikarya</taxon>
        <taxon>Ascomycota</taxon>
        <taxon>Pezizomycotina</taxon>
        <taxon>Eurotiomycetes</taxon>
        <taxon>Eurotiomycetidae</taxon>
        <taxon>Eurotiales</taxon>
        <taxon>Aspergillaceae</taxon>
        <taxon>Penicillium</taxon>
    </lineage>
</organism>
<sequence>MDHMEIDKKPSKRKLSDAESTTSGKRKRSSNEDDDWDSDEPLPPAVSPPSYTYISTVVFTINEELAGEPPAWAQIISAGKARERKDKYVMFDNQNEDNSTHIRAWKRSLQLQRPVGIVLGDRNSQLKYELPHRYNVLDYFMVTDMWYAKGVDGYARGQVRLQKVDLLKKSWWAEKDSPDPSRERDFEMSPEKKTCDSCDEEWPLIYTVGWMCFNQYCQDFWKVDGSDAAISDNLEFDDNFLSYRIKYHRNHLEPPVAKWDLVPRLPDFGNLLGMTDSYLCGEKAKRGVVCPNCNKCVPRVAFRGWKCNTQYLHEGRVEPRESDEGCTWEYMFPAYIVKPLDEKLSRDLEDFHGASWKLTKRRPITAGPEQDWESHSPYRKDTYRFPAESIRIGEVIHFVSNQAINKKVNGPDDLLQMLQIADFGLRRQRSAVSKVPGQLTGSFMKNIGLPYDYNVPNISMSFDEFHNKVGHPQLAQIYARLDWAIREACKANGTEYKPANEMLILGYFRGQEMIWHHDGDGRLGSTIAGMNLGATARMSFRMKSKYYHGVDSNQNPVLEDVILPGCQHYEFRRDLQKKFMKRLITRREYSAERRKVLRKGGVPPRVFEMILHHGNIIVQNGTGIQKYYEHCVEAIDGMRFAVTARHLLKNSREFTTNNVDPSVETIDPSMGDCELADDQIYDGK</sequence>
<protein>
    <recommendedName>
        <fullName evidence="2">Alpha-ketoglutarate-dependent dioxygenase AlkB-like domain-containing protein</fullName>
    </recommendedName>
</protein>
<evidence type="ECO:0000256" key="1">
    <source>
        <dbReference type="SAM" id="MobiDB-lite"/>
    </source>
</evidence>
<feature type="domain" description="Alpha-ketoglutarate-dependent dioxygenase AlkB-like" evidence="2">
    <location>
        <begin position="472"/>
        <end position="636"/>
    </location>
</feature>
<dbReference type="GO" id="GO:0035516">
    <property type="term" value="F:broad specificity oxidative DNA demethylase activity"/>
    <property type="evidence" value="ECO:0007669"/>
    <property type="project" value="TreeGrafter"/>
</dbReference>
<dbReference type="OrthoDB" id="2163491at2759"/>
<gene>
    <name evidence="3" type="ORF">N7456_003030</name>
</gene>
<feature type="compositionally biased region" description="Basic and acidic residues" evidence="1">
    <location>
        <begin position="1"/>
        <end position="17"/>
    </location>
</feature>
<dbReference type="GO" id="GO:0051747">
    <property type="term" value="F:cytosine C-5 DNA demethylase activity"/>
    <property type="evidence" value="ECO:0007669"/>
    <property type="project" value="TreeGrafter"/>
</dbReference>
<reference evidence="3" key="1">
    <citation type="submission" date="2022-11" db="EMBL/GenBank/DDBJ databases">
        <authorList>
            <person name="Petersen C."/>
        </authorList>
    </citation>
    <scope>NUCLEOTIDE SEQUENCE</scope>
    <source>
        <strain evidence="3">IBT 30069</strain>
    </source>
</reference>
<dbReference type="Pfam" id="PF13532">
    <property type="entry name" value="2OG-FeII_Oxy_2"/>
    <property type="match status" value="1"/>
</dbReference>
<dbReference type="InterPro" id="IPR037151">
    <property type="entry name" value="AlkB-like_sf"/>
</dbReference>